<evidence type="ECO:0000256" key="2">
    <source>
        <dbReference type="ARBA" id="ARBA00022857"/>
    </source>
</evidence>
<dbReference type="AlphaFoldDB" id="C4JN13"/>
<dbReference type="Gene3D" id="3.90.25.10">
    <property type="entry name" value="UDP-galactose 4-epimerase, domain 1"/>
    <property type="match status" value="1"/>
</dbReference>
<organism evidence="4 5">
    <name type="scientific">Uncinocarpus reesii (strain UAMH 1704)</name>
    <dbReference type="NCBI Taxonomy" id="336963"/>
    <lineage>
        <taxon>Eukaryota</taxon>
        <taxon>Fungi</taxon>
        <taxon>Dikarya</taxon>
        <taxon>Ascomycota</taxon>
        <taxon>Pezizomycotina</taxon>
        <taxon>Eurotiomycetes</taxon>
        <taxon>Eurotiomycetidae</taxon>
        <taxon>Onygenales</taxon>
        <taxon>Onygenaceae</taxon>
        <taxon>Uncinocarpus</taxon>
    </lineage>
</organism>
<dbReference type="Proteomes" id="UP000002058">
    <property type="component" value="Unassembled WGS sequence"/>
</dbReference>
<evidence type="ECO:0000256" key="1">
    <source>
        <dbReference type="ARBA" id="ARBA00006328"/>
    </source>
</evidence>
<dbReference type="EMBL" id="CH476616">
    <property type="protein sequence ID" value="EEP79375.1"/>
    <property type="molecule type" value="Genomic_DNA"/>
</dbReference>
<dbReference type="CDD" id="cd05251">
    <property type="entry name" value="NmrA_like_SDR_a"/>
    <property type="match status" value="1"/>
</dbReference>
<evidence type="ECO:0000259" key="3">
    <source>
        <dbReference type="Pfam" id="PF05368"/>
    </source>
</evidence>
<dbReference type="InterPro" id="IPR051164">
    <property type="entry name" value="NmrA-like_oxidored"/>
</dbReference>
<evidence type="ECO:0000313" key="4">
    <source>
        <dbReference type="EMBL" id="EEP79375.1"/>
    </source>
</evidence>
<dbReference type="OMA" id="VRMKAMD"/>
<dbReference type="eggNOG" id="ENOG502SKP9">
    <property type="taxonomic scope" value="Eukaryota"/>
</dbReference>
<evidence type="ECO:0000313" key="5">
    <source>
        <dbReference type="Proteomes" id="UP000002058"/>
    </source>
</evidence>
<dbReference type="GeneID" id="8437234"/>
<proteinExistence type="inferred from homology"/>
<gene>
    <name evidence="4" type="ORF">UREG_04221</name>
</gene>
<comment type="similarity">
    <text evidence="1">Belongs to the NmrA-type oxidoreductase family.</text>
</comment>
<feature type="domain" description="NmrA-like" evidence="3">
    <location>
        <begin position="5"/>
        <end position="273"/>
    </location>
</feature>
<dbReference type="SUPFAM" id="SSF51735">
    <property type="entry name" value="NAD(P)-binding Rossmann-fold domains"/>
    <property type="match status" value="1"/>
</dbReference>
<dbReference type="KEGG" id="ure:UREG_04221"/>
<dbReference type="GO" id="GO:0005634">
    <property type="term" value="C:nucleus"/>
    <property type="evidence" value="ECO:0007669"/>
    <property type="project" value="TreeGrafter"/>
</dbReference>
<name>C4JN13_UNCRE</name>
<protein>
    <recommendedName>
        <fullName evidence="3">NmrA-like domain-containing protein</fullName>
    </recommendedName>
</protein>
<dbReference type="HOGENOM" id="CLU_007383_8_5_1"/>
<dbReference type="InParanoid" id="C4JN13"/>
<dbReference type="Pfam" id="PF05368">
    <property type="entry name" value="NmrA"/>
    <property type="match status" value="1"/>
</dbReference>
<dbReference type="InterPro" id="IPR036291">
    <property type="entry name" value="NAD(P)-bd_dom_sf"/>
</dbReference>
<dbReference type="PANTHER" id="PTHR42748">
    <property type="entry name" value="NITROGEN METABOLITE REPRESSION PROTEIN NMRA FAMILY MEMBER"/>
    <property type="match status" value="1"/>
</dbReference>
<dbReference type="OrthoDB" id="300709at2759"/>
<accession>C4JN13</accession>
<dbReference type="PANTHER" id="PTHR42748:SF7">
    <property type="entry name" value="NMRA LIKE REDOX SENSOR 1-RELATED"/>
    <property type="match status" value="1"/>
</dbReference>
<keyword evidence="2" id="KW-0521">NADP</keyword>
<dbReference type="Gene3D" id="3.40.50.720">
    <property type="entry name" value="NAD(P)-binding Rossmann-like Domain"/>
    <property type="match status" value="1"/>
</dbReference>
<dbReference type="InterPro" id="IPR008030">
    <property type="entry name" value="NmrA-like"/>
</dbReference>
<reference evidence="5" key="1">
    <citation type="journal article" date="2009" name="Genome Res.">
        <title>Comparative genomic analyses of the human fungal pathogens Coccidioides and their relatives.</title>
        <authorList>
            <person name="Sharpton T.J."/>
            <person name="Stajich J.E."/>
            <person name="Rounsley S.D."/>
            <person name="Gardner M.J."/>
            <person name="Wortman J.R."/>
            <person name="Jordar V.S."/>
            <person name="Maiti R."/>
            <person name="Kodira C.D."/>
            <person name="Neafsey D.E."/>
            <person name="Zeng Q."/>
            <person name="Hung C.-Y."/>
            <person name="McMahan C."/>
            <person name="Muszewska A."/>
            <person name="Grynberg M."/>
            <person name="Mandel M.A."/>
            <person name="Kellner E.M."/>
            <person name="Barker B.M."/>
            <person name="Galgiani J.N."/>
            <person name="Orbach M.J."/>
            <person name="Kirkland T.N."/>
            <person name="Cole G.T."/>
            <person name="Henn M.R."/>
            <person name="Birren B.W."/>
            <person name="Taylor J.W."/>
        </authorList>
    </citation>
    <scope>NUCLEOTIDE SEQUENCE [LARGE SCALE GENOMIC DNA]</scope>
    <source>
        <strain evidence="5">UAMH 1704</strain>
    </source>
</reference>
<dbReference type="VEuPathDB" id="FungiDB:UREG_04221"/>
<dbReference type="STRING" id="336963.C4JN13"/>
<keyword evidence="5" id="KW-1185">Reference proteome</keyword>
<dbReference type="RefSeq" id="XP_002544704.1">
    <property type="nucleotide sequence ID" value="XM_002544658.1"/>
</dbReference>
<sequence length="334" mass="36792">MAVPTITIFAATGNQGGAVARSLLKNPAFKVRALTRNPNSDASKALAALGAEIQSANGFDIESMKKAVRGSWGVFVNINSDDQAFRNEHGPTEFDMGKTIVDAAAEEGVRHFIFSSATNCTELTGGKVRMKAMDSGYTVKNKIEQYARNIDKFETASFINAAWYLENFLAKEVAPIFGGFPHQVDDEGYLTFAVPKWGGNEDVPFISMSDDFGDLVQGMFLDPQRWNGSVVHGCSDICTFDDLVAAFEKVTGRKSRFRPLPSWEAFDIKGIPELEDPKLMFAFTQATNGRYFGPEPSEKETAALLKQVTSAALGKPEEQRLVSVEDWFRKHFQA</sequence>